<evidence type="ECO:0000313" key="2">
    <source>
        <dbReference type="Proteomes" id="UP001596043"/>
    </source>
</evidence>
<keyword evidence="2" id="KW-1185">Reference proteome</keyword>
<organism evidence="1 2">
    <name type="scientific">Dokdonia ponticola</name>
    <dbReference type="NCBI Taxonomy" id="2041041"/>
    <lineage>
        <taxon>Bacteria</taxon>
        <taxon>Pseudomonadati</taxon>
        <taxon>Bacteroidota</taxon>
        <taxon>Flavobacteriia</taxon>
        <taxon>Flavobacteriales</taxon>
        <taxon>Flavobacteriaceae</taxon>
        <taxon>Dokdonia</taxon>
    </lineage>
</organism>
<accession>A0ABV9I1S9</accession>
<proteinExistence type="predicted"/>
<gene>
    <name evidence="1" type="ORF">ACFO3O_16845</name>
</gene>
<dbReference type="Proteomes" id="UP001596043">
    <property type="component" value="Unassembled WGS sequence"/>
</dbReference>
<dbReference type="RefSeq" id="WP_379980946.1">
    <property type="nucleotide sequence ID" value="NZ_JBHSFV010000011.1"/>
</dbReference>
<evidence type="ECO:0008006" key="3">
    <source>
        <dbReference type="Google" id="ProtNLM"/>
    </source>
</evidence>
<protein>
    <recommendedName>
        <fullName evidence="3">Guanylate cyclase domain-containing protein</fullName>
    </recommendedName>
</protein>
<evidence type="ECO:0000313" key="1">
    <source>
        <dbReference type="EMBL" id="MFC4635581.1"/>
    </source>
</evidence>
<reference evidence="2" key="1">
    <citation type="journal article" date="2019" name="Int. J. Syst. Evol. Microbiol.">
        <title>The Global Catalogue of Microorganisms (GCM) 10K type strain sequencing project: providing services to taxonomists for standard genome sequencing and annotation.</title>
        <authorList>
            <consortium name="The Broad Institute Genomics Platform"/>
            <consortium name="The Broad Institute Genome Sequencing Center for Infectious Disease"/>
            <person name="Wu L."/>
            <person name="Ma J."/>
        </authorList>
    </citation>
    <scope>NUCLEOTIDE SEQUENCE [LARGE SCALE GENOMIC DNA]</scope>
    <source>
        <strain evidence="2">YJ-61-S</strain>
    </source>
</reference>
<comment type="caution">
    <text evidence="1">The sequence shown here is derived from an EMBL/GenBank/DDBJ whole genome shotgun (WGS) entry which is preliminary data.</text>
</comment>
<name>A0ABV9I1S9_9FLAO</name>
<sequence>MNYENRVTVFIDILGFKDLLSKTTGKKGEDDSEKIKEIFSAYKTIRDVWDLDKTVPKYGKSLPKNSKEITTFSDCLVISFNTNEKSEIFYTLLEIKWMIMRLIYRGILCRGAITYGKLIHTKEVLFGPALAEAYILESKAALYPRVILHKDIIDLAGTARSQQHSSEEEKEYVESLLEKDSDGMYYIDYFAKAQEELDDPQYGFPDYIEKIGQKIRKGLIGSSNVYRSDIKVKYRWMKERYNKLIDSVQNENFIERLKKDGEFDLAETYLEFKKINPNA</sequence>
<dbReference type="EMBL" id="JBHSFV010000011">
    <property type="protein sequence ID" value="MFC4635581.1"/>
    <property type="molecule type" value="Genomic_DNA"/>
</dbReference>